<feature type="region of interest" description="Disordered" evidence="6">
    <location>
        <begin position="1"/>
        <end position="61"/>
    </location>
</feature>
<keyword evidence="9" id="KW-1185">Reference proteome</keyword>
<feature type="region of interest" description="Disordered" evidence="6">
    <location>
        <begin position="81"/>
        <end position="134"/>
    </location>
</feature>
<feature type="compositionally biased region" description="Basic and acidic residues" evidence="6">
    <location>
        <begin position="87"/>
        <end position="103"/>
    </location>
</feature>
<dbReference type="Pfam" id="PF01429">
    <property type="entry name" value="MBD"/>
    <property type="match status" value="1"/>
</dbReference>
<accession>A0AAU9SFG0</accession>
<dbReference type="InterPro" id="IPR016177">
    <property type="entry name" value="DNA-bd_dom_sf"/>
</dbReference>
<dbReference type="Gene3D" id="3.30.890.10">
    <property type="entry name" value="Methyl-cpg-binding Protein 2, Chain A"/>
    <property type="match status" value="1"/>
</dbReference>
<gene>
    <name evidence="8" type="ORF">TAV2_LOCUS17773</name>
</gene>
<dbReference type="EMBL" id="OU466861">
    <property type="protein sequence ID" value="CAH2065183.1"/>
    <property type="molecule type" value="Genomic_DNA"/>
</dbReference>
<sequence length="189" mass="21417">MPNGTDQVQPPSENTASPAESRSRKRASPGNDWLPPGWRTEEKMRTSGTKAGLVDKFYYEPVTGHKFRSRNEVMYYLEHGVSKKAAKKAENGDTQSERSESRGSYKRPTKSNKKANEQPQPQPQQPPPPKPLEFDFMNVPEKVIWTGTNGSEEAWWPFIGDFKIQESVSHEWGRAFTFVTAQTGRNMAV</sequence>
<dbReference type="GO" id="GO:0005634">
    <property type="term" value="C:nucleus"/>
    <property type="evidence" value="ECO:0007669"/>
    <property type="project" value="UniProtKB-SubCell"/>
</dbReference>
<evidence type="ECO:0000256" key="4">
    <source>
        <dbReference type="ARBA" id="ARBA00023163"/>
    </source>
</evidence>
<evidence type="ECO:0000256" key="1">
    <source>
        <dbReference type="ARBA" id="ARBA00004123"/>
    </source>
</evidence>
<dbReference type="SMART" id="SM00391">
    <property type="entry name" value="MBD"/>
    <property type="match status" value="1"/>
</dbReference>
<evidence type="ECO:0000256" key="3">
    <source>
        <dbReference type="ARBA" id="ARBA00023125"/>
    </source>
</evidence>
<evidence type="ECO:0000256" key="2">
    <source>
        <dbReference type="ARBA" id="ARBA00023015"/>
    </source>
</evidence>
<name>A0AAU9SFG0_THLAR</name>
<dbReference type="InterPro" id="IPR001739">
    <property type="entry name" value="Methyl_CpG_DNA-bd"/>
</dbReference>
<dbReference type="SUPFAM" id="SSF54171">
    <property type="entry name" value="DNA-binding domain"/>
    <property type="match status" value="1"/>
</dbReference>
<evidence type="ECO:0000259" key="7">
    <source>
        <dbReference type="PROSITE" id="PS50982"/>
    </source>
</evidence>
<feature type="compositionally biased region" description="Polar residues" evidence="6">
    <location>
        <begin position="1"/>
        <end position="20"/>
    </location>
</feature>
<dbReference type="AlphaFoldDB" id="A0AAU9SFG0"/>
<dbReference type="Proteomes" id="UP000836841">
    <property type="component" value="Chromosome 5"/>
</dbReference>
<proteinExistence type="predicted"/>
<feature type="compositionally biased region" description="Pro residues" evidence="6">
    <location>
        <begin position="120"/>
        <end position="131"/>
    </location>
</feature>
<feature type="compositionally biased region" description="Basic residues" evidence="6">
    <location>
        <begin position="104"/>
        <end position="113"/>
    </location>
</feature>
<keyword evidence="3" id="KW-0238">DNA-binding</keyword>
<evidence type="ECO:0000313" key="9">
    <source>
        <dbReference type="Proteomes" id="UP000836841"/>
    </source>
</evidence>
<reference evidence="8 9" key="1">
    <citation type="submission" date="2022-03" db="EMBL/GenBank/DDBJ databases">
        <authorList>
            <person name="Nunn A."/>
            <person name="Chopra R."/>
            <person name="Nunn A."/>
            <person name="Contreras Garrido A."/>
        </authorList>
    </citation>
    <scope>NUCLEOTIDE SEQUENCE [LARGE SCALE GENOMIC DNA]</scope>
</reference>
<dbReference type="CDD" id="cd01396">
    <property type="entry name" value="MeCP2_MBD"/>
    <property type="match status" value="1"/>
</dbReference>
<dbReference type="PANTHER" id="PTHR12396">
    <property type="entry name" value="METHYL-CPG BINDING PROTEIN, MBD"/>
    <property type="match status" value="1"/>
</dbReference>
<keyword evidence="2" id="KW-0805">Transcription regulation</keyword>
<dbReference type="PROSITE" id="PS50982">
    <property type="entry name" value="MBD"/>
    <property type="match status" value="1"/>
</dbReference>
<evidence type="ECO:0000256" key="5">
    <source>
        <dbReference type="ARBA" id="ARBA00023242"/>
    </source>
</evidence>
<feature type="domain" description="MBD" evidence="7">
    <location>
        <begin position="24"/>
        <end position="99"/>
    </location>
</feature>
<dbReference type="GO" id="GO:0003677">
    <property type="term" value="F:DNA binding"/>
    <property type="evidence" value="ECO:0007669"/>
    <property type="project" value="UniProtKB-KW"/>
</dbReference>
<evidence type="ECO:0000256" key="6">
    <source>
        <dbReference type="SAM" id="MobiDB-lite"/>
    </source>
</evidence>
<protein>
    <recommendedName>
        <fullName evidence="7">MBD domain-containing protein</fullName>
    </recommendedName>
</protein>
<dbReference type="PANTHER" id="PTHR12396:SF59">
    <property type="entry name" value="METHYL-CPG-BINDING DOMAIN-CONTAINING PROTEIN 5"/>
    <property type="match status" value="1"/>
</dbReference>
<keyword evidence="5" id="KW-0539">Nucleus</keyword>
<evidence type="ECO:0000313" key="8">
    <source>
        <dbReference type="EMBL" id="CAH2065183.1"/>
    </source>
</evidence>
<keyword evidence="4" id="KW-0804">Transcription</keyword>
<comment type="subcellular location">
    <subcellularLocation>
        <location evidence="1">Nucleus</location>
    </subcellularLocation>
</comment>
<organism evidence="8 9">
    <name type="scientific">Thlaspi arvense</name>
    <name type="common">Field penny-cress</name>
    <dbReference type="NCBI Taxonomy" id="13288"/>
    <lineage>
        <taxon>Eukaryota</taxon>
        <taxon>Viridiplantae</taxon>
        <taxon>Streptophyta</taxon>
        <taxon>Embryophyta</taxon>
        <taxon>Tracheophyta</taxon>
        <taxon>Spermatophyta</taxon>
        <taxon>Magnoliopsida</taxon>
        <taxon>eudicotyledons</taxon>
        <taxon>Gunneridae</taxon>
        <taxon>Pentapetalae</taxon>
        <taxon>rosids</taxon>
        <taxon>malvids</taxon>
        <taxon>Brassicales</taxon>
        <taxon>Brassicaceae</taxon>
        <taxon>Thlaspideae</taxon>
        <taxon>Thlaspi</taxon>
    </lineage>
</organism>